<dbReference type="PANTHER" id="PTHR48106:SF18">
    <property type="entry name" value="QUINONE OXIDOREDUCTASE PIG3"/>
    <property type="match status" value="1"/>
</dbReference>
<dbReference type="InterPro" id="IPR011032">
    <property type="entry name" value="GroES-like_sf"/>
</dbReference>
<accession>A0A1H1AG72</accession>
<dbReference type="RefSeq" id="WP_089977706.1">
    <property type="nucleotide sequence ID" value="NZ_CP084916.1"/>
</dbReference>
<proteinExistence type="predicted"/>
<dbReference type="SUPFAM" id="SSF50129">
    <property type="entry name" value="GroES-like"/>
    <property type="match status" value="1"/>
</dbReference>
<dbReference type="OrthoDB" id="9792162at2"/>
<dbReference type="Proteomes" id="UP000199481">
    <property type="component" value="Unassembled WGS sequence"/>
</dbReference>
<evidence type="ECO:0000259" key="3">
    <source>
        <dbReference type="SMART" id="SM00829"/>
    </source>
</evidence>
<evidence type="ECO:0000313" key="5">
    <source>
        <dbReference type="Proteomes" id="UP000199481"/>
    </source>
</evidence>
<dbReference type="PANTHER" id="PTHR48106">
    <property type="entry name" value="QUINONE OXIDOREDUCTASE PIG3-RELATED"/>
    <property type="match status" value="1"/>
</dbReference>
<organism evidence="4 5">
    <name type="scientific">Carnobacterium viridans</name>
    <dbReference type="NCBI Taxonomy" id="174587"/>
    <lineage>
        <taxon>Bacteria</taxon>
        <taxon>Bacillati</taxon>
        <taxon>Bacillota</taxon>
        <taxon>Bacilli</taxon>
        <taxon>Lactobacillales</taxon>
        <taxon>Carnobacteriaceae</taxon>
        <taxon>Carnobacterium</taxon>
    </lineage>
</organism>
<keyword evidence="2" id="KW-0560">Oxidoreductase</keyword>
<dbReference type="InterPro" id="IPR014189">
    <property type="entry name" value="Quinone_OxRdtase_PIG3"/>
</dbReference>
<name>A0A1H1AG72_9LACT</name>
<dbReference type="SMART" id="SM00829">
    <property type="entry name" value="PKS_ER"/>
    <property type="match status" value="1"/>
</dbReference>
<dbReference type="GO" id="GO:0016651">
    <property type="term" value="F:oxidoreductase activity, acting on NAD(P)H"/>
    <property type="evidence" value="ECO:0007669"/>
    <property type="project" value="TreeGrafter"/>
</dbReference>
<dbReference type="GO" id="GO:0070402">
    <property type="term" value="F:NADPH binding"/>
    <property type="evidence" value="ECO:0007669"/>
    <property type="project" value="TreeGrafter"/>
</dbReference>
<dbReference type="Pfam" id="PF08240">
    <property type="entry name" value="ADH_N"/>
    <property type="match status" value="1"/>
</dbReference>
<dbReference type="Gene3D" id="3.90.180.10">
    <property type="entry name" value="Medium-chain alcohol dehydrogenases, catalytic domain"/>
    <property type="match status" value="1"/>
</dbReference>
<sequence>MKAVSIKNPGGSEALEIQEKPIPEAKEGQLLVKVKASAINRTDIMTRENKQLSKPYPILGVEVAGVVIENNNVNHKELVPGTRVAGLVNHGGYAEYVAMPSDRAIIIPDNMSDEEAAAIPEVFLTAYQTLYWLGNLKPEETVLIHAGASGVGTAVIQLAKKMTKAQVIVTAGSDEKLQFCKELGADKLINYKEEEFDQIVLDYTKQKGVDLILDFIGASYWKKNFNSIKTDGRWIVIGVLGGAIVENVNLGMLLQKRITLKGTLLTPRSDEYKAQLTNEFIENVMPYFEKKLIKPIVDTIFMLEDVAKAHRYMEESKNTGKIILKIKE</sequence>
<keyword evidence="5" id="KW-1185">Reference proteome</keyword>
<dbReference type="CDD" id="cd05276">
    <property type="entry name" value="p53_inducible_oxidoreductase"/>
    <property type="match status" value="1"/>
</dbReference>
<protein>
    <submittedName>
        <fullName evidence="4">Putative NAD(P)H quinone oxidoreductase, PIG3 family</fullName>
    </submittedName>
</protein>
<dbReference type="InterPro" id="IPR013149">
    <property type="entry name" value="ADH-like_C"/>
</dbReference>
<dbReference type="Pfam" id="PF00107">
    <property type="entry name" value="ADH_zinc_N"/>
    <property type="match status" value="1"/>
</dbReference>
<dbReference type="SUPFAM" id="SSF51735">
    <property type="entry name" value="NAD(P)-binding Rossmann-fold domains"/>
    <property type="match status" value="1"/>
</dbReference>
<keyword evidence="1" id="KW-0521">NADP</keyword>
<dbReference type="AlphaFoldDB" id="A0A1H1AG72"/>
<reference evidence="5" key="1">
    <citation type="submission" date="2016-10" db="EMBL/GenBank/DDBJ databases">
        <authorList>
            <person name="Varghese N."/>
            <person name="Submissions S."/>
        </authorList>
    </citation>
    <scope>NUCLEOTIDE SEQUENCE [LARGE SCALE GENOMIC DNA]</scope>
    <source>
        <strain evidence="5">MPL-11</strain>
    </source>
</reference>
<dbReference type="InterPro" id="IPR013154">
    <property type="entry name" value="ADH-like_N"/>
</dbReference>
<dbReference type="Gene3D" id="3.40.50.720">
    <property type="entry name" value="NAD(P)-binding Rossmann-like Domain"/>
    <property type="match status" value="1"/>
</dbReference>
<dbReference type="InterPro" id="IPR036291">
    <property type="entry name" value="NAD(P)-bd_dom_sf"/>
</dbReference>
<feature type="domain" description="Enoyl reductase (ER)" evidence="3">
    <location>
        <begin position="10"/>
        <end position="324"/>
    </location>
</feature>
<gene>
    <name evidence="4" type="ORF">SAMN04487752_2073</name>
</gene>
<evidence type="ECO:0000313" key="4">
    <source>
        <dbReference type="EMBL" id="SDQ38627.1"/>
    </source>
</evidence>
<evidence type="ECO:0000256" key="2">
    <source>
        <dbReference type="ARBA" id="ARBA00023002"/>
    </source>
</evidence>
<evidence type="ECO:0000256" key="1">
    <source>
        <dbReference type="ARBA" id="ARBA00022857"/>
    </source>
</evidence>
<dbReference type="InterPro" id="IPR020843">
    <property type="entry name" value="ER"/>
</dbReference>
<dbReference type="NCBIfam" id="TIGR02824">
    <property type="entry name" value="quinone_pig3"/>
    <property type="match status" value="1"/>
</dbReference>
<dbReference type="EMBL" id="FNJW01000008">
    <property type="protein sequence ID" value="SDQ38627.1"/>
    <property type="molecule type" value="Genomic_DNA"/>
</dbReference>